<reference evidence="3" key="1">
    <citation type="journal article" date="2015" name="Proc. Natl. Acad. Sci. U.S.A.">
        <title>Genome sequence of the Asian Tiger mosquito, Aedes albopictus, reveals insights into its biology, genetics, and evolution.</title>
        <authorList>
            <person name="Chen X.G."/>
            <person name="Jiang X."/>
            <person name="Gu J."/>
            <person name="Xu M."/>
            <person name="Wu Y."/>
            <person name="Deng Y."/>
            <person name="Zhang C."/>
            <person name="Bonizzoni M."/>
            <person name="Dermauw W."/>
            <person name="Vontas J."/>
            <person name="Armbruster P."/>
            <person name="Huang X."/>
            <person name="Yang Y."/>
            <person name="Zhang H."/>
            <person name="He W."/>
            <person name="Peng H."/>
            <person name="Liu Y."/>
            <person name="Wu K."/>
            <person name="Chen J."/>
            <person name="Lirakis M."/>
            <person name="Topalis P."/>
            <person name="Van Leeuwen T."/>
            <person name="Hall A.B."/>
            <person name="Jiang X."/>
            <person name="Thorpe C."/>
            <person name="Mueller R.L."/>
            <person name="Sun C."/>
            <person name="Waterhouse R.M."/>
            <person name="Yan G."/>
            <person name="Tu Z.J."/>
            <person name="Fang X."/>
            <person name="James A.A."/>
        </authorList>
    </citation>
    <scope>NUCLEOTIDE SEQUENCE [LARGE SCALE GENOMIC DNA]</scope>
    <source>
        <strain evidence="3">Foshan</strain>
    </source>
</reference>
<dbReference type="Proteomes" id="UP000069940">
    <property type="component" value="Unassembled WGS sequence"/>
</dbReference>
<reference evidence="2" key="2">
    <citation type="submission" date="2025-05" db="UniProtKB">
        <authorList>
            <consortium name="EnsemblMetazoa"/>
        </authorList>
    </citation>
    <scope>IDENTIFICATION</scope>
    <source>
        <strain evidence="2">Foshan</strain>
    </source>
</reference>
<dbReference type="GeneID" id="115254209"/>
<evidence type="ECO:0000313" key="2">
    <source>
        <dbReference type="EnsemblMetazoa" id="AALFPA23_012225.P17472"/>
    </source>
</evidence>
<dbReference type="EnsemblMetazoa" id="AALFPA23_012225.R17472">
    <property type="protein sequence ID" value="AALFPA23_012225.P17472"/>
    <property type="gene ID" value="AALFPA23_012225"/>
</dbReference>
<sequence length="427" mass="48016">MKNRFQFALNLFAIITHACLAVAAPSNNIRKRIVLEDRYDYVVLGSDHVARSIGSHLAKTHHPKTVLVLQSNQCDQILEPASVPNALGLRISDTFAECTHLMGYEFTDPLHQGQRVGIGYKNRTRGLDTGQQTLWAIDPNLLLLSGANVARLLYNHAAASVLGVELDLDGSKQCIFAENEVLIAGRCFNDYRHLSRGSVLPEVALESLRNLPLEISMGSPVMTPIFYTKTNDSLKDSPTVLGTELYLRTPGLDDEYRAIPNARLRLVMGNANLDGHVWLGFVPSLIWEDSFYSPGHEETVKILLYVLKTANSITECDAFKRMNMSKLNQSAPECAKYVGAGQYWTCFLDVKLRRFNSVSCRFSKILYKLTHHSSLQSRSILSNKSPLLEKDFRLKGVKQLRLLPFGLSAPFLDRLWRKLFPKHEKTV</sequence>
<feature type="signal peptide" evidence="1">
    <location>
        <begin position="1"/>
        <end position="23"/>
    </location>
</feature>
<evidence type="ECO:0008006" key="4">
    <source>
        <dbReference type="Google" id="ProtNLM"/>
    </source>
</evidence>
<keyword evidence="1" id="KW-0732">Signal</keyword>
<organism evidence="2 3">
    <name type="scientific">Aedes albopictus</name>
    <name type="common">Asian tiger mosquito</name>
    <name type="synonym">Stegomyia albopicta</name>
    <dbReference type="NCBI Taxonomy" id="7160"/>
    <lineage>
        <taxon>Eukaryota</taxon>
        <taxon>Metazoa</taxon>
        <taxon>Ecdysozoa</taxon>
        <taxon>Arthropoda</taxon>
        <taxon>Hexapoda</taxon>
        <taxon>Insecta</taxon>
        <taxon>Pterygota</taxon>
        <taxon>Neoptera</taxon>
        <taxon>Endopterygota</taxon>
        <taxon>Diptera</taxon>
        <taxon>Nematocera</taxon>
        <taxon>Culicoidea</taxon>
        <taxon>Culicidae</taxon>
        <taxon>Culicinae</taxon>
        <taxon>Aedini</taxon>
        <taxon>Aedes</taxon>
        <taxon>Stegomyia</taxon>
    </lineage>
</organism>
<proteinExistence type="predicted"/>
<evidence type="ECO:0000313" key="3">
    <source>
        <dbReference type="Proteomes" id="UP000069940"/>
    </source>
</evidence>
<accession>A0ABM1YUC0</accession>
<dbReference type="RefSeq" id="XP_062712486.1">
    <property type="nucleotide sequence ID" value="XM_062856502.1"/>
</dbReference>
<name>A0ABM1YUC0_AEDAL</name>
<keyword evidence="3" id="KW-1185">Reference proteome</keyword>
<evidence type="ECO:0000256" key="1">
    <source>
        <dbReference type="SAM" id="SignalP"/>
    </source>
</evidence>
<feature type="chain" id="PRO_5046259041" description="Secreted protein" evidence="1">
    <location>
        <begin position="24"/>
        <end position="427"/>
    </location>
</feature>
<protein>
    <recommendedName>
        <fullName evidence="4">Secreted protein</fullName>
    </recommendedName>
</protein>